<dbReference type="AlphaFoldDB" id="A0A9D1ABE7"/>
<sequence length="231" mass="26612">MSEEMLVTQALDERELLVKKINDKIQKGSFVDTIKNNAEKVYENQISREEFERQAQAAYQQIVDLIARYQKIDAAIVDSNANTWIETAYGRYTVAGAISLRNRLREKKDTAGGFVLQADSVFTKETDFEGNLCRKLQEEYQKQVQFQNQKNSQLQATAEEMRLSILGRDGKNKEENPLEVVEVYIRENTTELADPLGVQKKIAAFTERRDELLRELETKIKVSNATTRIRI</sequence>
<reference evidence="1" key="2">
    <citation type="journal article" date="2021" name="PeerJ">
        <title>Extensive microbial diversity within the chicken gut microbiome revealed by metagenomics and culture.</title>
        <authorList>
            <person name="Gilroy R."/>
            <person name="Ravi A."/>
            <person name="Getino M."/>
            <person name="Pursley I."/>
            <person name="Horton D.L."/>
            <person name="Alikhan N.F."/>
            <person name="Baker D."/>
            <person name="Gharbi K."/>
            <person name="Hall N."/>
            <person name="Watson M."/>
            <person name="Adriaenssens E.M."/>
            <person name="Foster-Nyarko E."/>
            <person name="Jarju S."/>
            <person name="Secka A."/>
            <person name="Antonio M."/>
            <person name="Oren A."/>
            <person name="Chaudhuri R.R."/>
            <person name="La Ragione R."/>
            <person name="Hildebrand F."/>
            <person name="Pallen M.J."/>
        </authorList>
    </citation>
    <scope>NUCLEOTIDE SEQUENCE</scope>
    <source>
        <strain evidence="1">ChiSjej4B22-8148</strain>
    </source>
</reference>
<evidence type="ECO:0000313" key="2">
    <source>
        <dbReference type="Proteomes" id="UP000886757"/>
    </source>
</evidence>
<organism evidence="1 2">
    <name type="scientific">Candidatus Choladousia intestinavium</name>
    <dbReference type="NCBI Taxonomy" id="2840727"/>
    <lineage>
        <taxon>Bacteria</taxon>
        <taxon>Bacillati</taxon>
        <taxon>Bacillota</taxon>
        <taxon>Clostridia</taxon>
        <taxon>Lachnospirales</taxon>
        <taxon>Lachnospiraceae</taxon>
        <taxon>Lachnospiraceae incertae sedis</taxon>
        <taxon>Candidatus Choladousia</taxon>
    </lineage>
</organism>
<dbReference type="EMBL" id="DVGK01000065">
    <property type="protein sequence ID" value="HIR13421.1"/>
    <property type="molecule type" value="Genomic_DNA"/>
</dbReference>
<accession>A0A9D1ABE7</accession>
<evidence type="ECO:0000313" key="1">
    <source>
        <dbReference type="EMBL" id="HIR13421.1"/>
    </source>
</evidence>
<gene>
    <name evidence="1" type="ORF">IAB31_05810</name>
</gene>
<proteinExistence type="predicted"/>
<reference evidence="1" key="1">
    <citation type="submission" date="2020-10" db="EMBL/GenBank/DDBJ databases">
        <authorList>
            <person name="Gilroy R."/>
        </authorList>
    </citation>
    <scope>NUCLEOTIDE SEQUENCE</scope>
    <source>
        <strain evidence="1">ChiSjej4B22-8148</strain>
    </source>
</reference>
<dbReference type="Proteomes" id="UP000886757">
    <property type="component" value="Unassembled WGS sequence"/>
</dbReference>
<comment type="caution">
    <text evidence="1">The sequence shown here is derived from an EMBL/GenBank/DDBJ whole genome shotgun (WGS) entry which is preliminary data.</text>
</comment>
<protein>
    <submittedName>
        <fullName evidence="1">Uncharacterized protein</fullName>
    </submittedName>
</protein>
<name>A0A9D1ABE7_9FIRM</name>